<dbReference type="CDD" id="cd16377">
    <property type="entry name" value="23S_rRNA_IVP_like"/>
    <property type="match status" value="1"/>
</dbReference>
<comment type="caution">
    <text evidence="1">The sequence shown here is derived from an EMBL/GenBank/DDBJ whole genome shotgun (WGS) entry which is preliminary data.</text>
</comment>
<gene>
    <name evidence="1" type="ORF">A3D65_05040</name>
</gene>
<dbReference type="PANTHER" id="PTHR38471">
    <property type="entry name" value="FOUR HELIX BUNDLE PROTEIN"/>
    <property type="match status" value="1"/>
</dbReference>
<name>A0A1G2D4X7_9BACT</name>
<accession>A0A1G2D4X7</accession>
<dbReference type="AlphaFoldDB" id="A0A1G2D4X7"/>
<dbReference type="EMBL" id="MHLL01000032">
    <property type="protein sequence ID" value="OGZ08587.1"/>
    <property type="molecule type" value="Genomic_DNA"/>
</dbReference>
<dbReference type="STRING" id="1798661.A3D65_05040"/>
<evidence type="ECO:0000313" key="2">
    <source>
        <dbReference type="Proteomes" id="UP000177996"/>
    </source>
</evidence>
<dbReference type="InterPro" id="IPR012657">
    <property type="entry name" value="23S_rRNA-intervening_sequence"/>
</dbReference>
<dbReference type="Pfam" id="PF05635">
    <property type="entry name" value="23S_rRNA_IVP"/>
    <property type="match status" value="1"/>
</dbReference>
<evidence type="ECO:0000313" key="1">
    <source>
        <dbReference type="EMBL" id="OGZ08587.1"/>
    </source>
</evidence>
<sequence>MEEKAKIKNFYDLVAWQKAHQLTLLIYKITEHFPRAEQFSLVSQMRRAAISLGSNIAEGFGRGGMKDKAQFYLIAQGSLYELQSQMFVAHDLGYWSDLTVFHKLADETGRLLSGIIKSAVART</sequence>
<dbReference type="SUPFAM" id="SSF158446">
    <property type="entry name" value="IVS-encoded protein-like"/>
    <property type="match status" value="1"/>
</dbReference>
<evidence type="ECO:0008006" key="3">
    <source>
        <dbReference type="Google" id="ProtNLM"/>
    </source>
</evidence>
<organism evidence="1 2">
    <name type="scientific">Candidatus Lloydbacteria bacterium RIFCSPHIGHO2_02_FULL_50_13</name>
    <dbReference type="NCBI Taxonomy" id="1798661"/>
    <lineage>
        <taxon>Bacteria</taxon>
        <taxon>Candidatus Lloydiibacteriota</taxon>
    </lineage>
</organism>
<protein>
    <recommendedName>
        <fullName evidence="3">Four helix bundle protein</fullName>
    </recommendedName>
</protein>
<dbReference type="PANTHER" id="PTHR38471:SF2">
    <property type="entry name" value="FOUR HELIX BUNDLE PROTEIN"/>
    <property type="match status" value="1"/>
</dbReference>
<dbReference type="InterPro" id="IPR036583">
    <property type="entry name" value="23S_rRNA_IVS_sf"/>
</dbReference>
<reference evidence="1 2" key="1">
    <citation type="journal article" date="2016" name="Nat. Commun.">
        <title>Thousands of microbial genomes shed light on interconnected biogeochemical processes in an aquifer system.</title>
        <authorList>
            <person name="Anantharaman K."/>
            <person name="Brown C.T."/>
            <person name="Hug L.A."/>
            <person name="Sharon I."/>
            <person name="Castelle C.J."/>
            <person name="Probst A.J."/>
            <person name="Thomas B.C."/>
            <person name="Singh A."/>
            <person name="Wilkins M.J."/>
            <person name="Karaoz U."/>
            <person name="Brodie E.L."/>
            <person name="Williams K.H."/>
            <person name="Hubbard S.S."/>
            <person name="Banfield J.F."/>
        </authorList>
    </citation>
    <scope>NUCLEOTIDE SEQUENCE [LARGE SCALE GENOMIC DNA]</scope>
</reference>
<proteinExistence type="predicted"/>
<dbReference type="NCBIfam" id="TIGR02436">
    <property type="entry name" value="four helix bundle protein"/>
    <property type="match status" value="1"/>
</dbReference>
<dbReference type="Gene3D" id="1.20.1440.60">
    <property type="entry name" value="23S rRNA-intervening sequence"/>
    <property type="match status" value="1"/>
</dbReference>
<dbReference type="Proteomes" id="UP000177996">
    <property type="component" value="Unassembled WGS sequence"/>
</dbReference>